<gene>
    <name evidence="1" type="ORF">QQX09_02250</name>
</gene>
<sequence>MARLTVPVQLRWADVDPNGHVNNVAYLMILEEVRIRALHPIIGTLADERGVLVREGGAPVVVARHEIEYLRQLAWSPEPIEVDLWIARIGGSSCEIHHELRSAAGEPCARVVTTLVYLDRATQVPRRLTEAERAAYAPLLDEPLTMRGAPARL</sequence>
<dbReference type="GO" id="GO:0016787">
    <property type="term" value="F:hydrolase activity"/>
    <property type="evidence" value="ECO:0007669"/>
    <property type="project" value="UniProtKB-KW"/>
</dbReference>
<accession>A0ABT8G695</accession>
<dbReference type="RefSeq" id="WP_301131068.1">
    <property type="nucleotide sequence ID" value="NZ_JAUHPW010000001.1"/>
</dbReference>
<dbReference type="InterPro" id="IPR050563">
    <property type="entry name" value="4-hydroxybenzoyl-CoA_TE"/>
</dbReference>
<dbReference type="Gene3D" id="3.10.129.10">
    <property type="entry name" value="Hotdog Thioesterase"/>
    <property type="match status" value="1"/>
</dbReference>
<dbReference type="InterPro" id="IPR029069">
    <property type="entry name" value="HotDog_dom_sf"/>
</dbReference>
<name>A0ABT8G695_9MICO</name>
<dbReference type="Proteomes" id="UP001172728">
    <property type="component" value="Unassembled WGS sequence"/>
</dbReference>
<keyword evidence="1" id="KW-0378">Hydrolase</keyword>
<keyword evidence="2" id="KW-1185">Reference proteome</keyword>
<dbReference type="SUPFAM" id="SSF54637">
    <property type="entry name" value="Thioesterase/thiol ester dehydrase-isomerase"/>
    <property type="match status" value="1"/>
</dbReference>
<dbReference type="EMBL" id="JAUHPW010000001">
    <property type="protein sequence ID" value="MDN4474670.1"/>
    <property type="molecule type" value="Genomic_DNA"/>
</dbReference>
<comment type="caution">
    <text evidence="1">The sequence shown here is derived from an EMBL/GenBank/DDBJ whole genome shotgun (WGS) entry which is preliminary data.</text>
</comment>
<reference evidence="1" key="1">
    <citation type="submission" date="2023-06" db="EMBL/GenBank/DDBJ databases">
        <title>Sysu t00192.</title>
        <authorList>
            <person name="Gao L."/>
            <person name="Fang B.-Z."/>
            <person name="Li W.-J."/>
        </authorList>
    </citation>
    <scope>NUCLEOTIDE SEQUENCE</scope>
    <source>
        <strain evidence="1">SYSU T00192</strain>
    </source>
</reference>
<dbReference type="EC" id="3.1.2.-" evidence="1"/>
<organism evidence="1 2">
    <name type="scientific">Demequina litoralis</name>
    <dbReference type="NCBI Taxonomy" id="3051660"/>
    <lineage>
        <taxon>Bacteria</taxon>
        <taxon>Bacillati</taxon>
        <taxon>Actinomycetota</taxon>
        <taxon>Actinomycetes</taxon>
        <taxon>Micrococcales</taxon>
        <taxon>Demequinaceae</taxon>
        <taxon>Demequina</taxon>
    </lineage>
</organism>
<evidence type="ECO:0000313" key="1">
    <source>
        <dbReference type="EMBL" id="MDN4474670.1"/>
    </source>
</evidence>
<evidence type="ECO:0000313" key="2">
    <source>
        <dbReference type="Proteomes" id="UP001172728"/>
    </source>
</evidence>
<dbReference type="PANTHER" id="PTHR31793">
    <property type="entry name" value="4-HYDROXYBENZOYL-COA THIOESTERASE FAMILY MEMBER"/>
    <property type="match status" value="1"/>
</dbReference>
<dbReference type="Pfam" id="PF13279">
    <property type="entry name" value="4HBT_2"/>
    <property type="match status" value="1"/>
</dbReference>
<dbReference type="CDD" id="cd00586">
    <property type="entry name" value="4HBT"/>
    <property type="match status" value="1"/>
</dbReference>
<proteinExistence type="predicted"/>
<protein>
    <submittedName>
        <fullName evidence="1">Acyl-CoA thioesterase</fullName>
        <ecNumber evidence="1">3.1.2.-</ecNumber>
    </submittedName>
</protein>
<dbReference type="PANTHER" id="PTHR31793:SF24">
    <property type="entry name" value="LONG-CHAIN ACYL-COA THIOESTERASE FADM"/>
    <property type="match status" value="1"/>
</dbReference>